<keyword evidence="4" id="KW-0393">Immunoglobulin domain</keyword>
<dbReference type="SUPFAM" id="SSF48726">
    <property type="entry name" value="Immunoglobulin"/>
    <property type="match status" value="2"/>
</dbReference>
<keyword evidence="5" id="KW-1133">Transmembrane helix</keyword>
<keyword evidence="3" id="KW-0325">Glycoprotein</keyword>
<dbReference type="Gene3D" id="2.60.40.10">
    <property type="entry name" value="Immunoglobulins"/>
    <property type="match status" value="2"/>
</dbReference>
<dbReference type="AlphaFoldDB" id="A0AAE0S1T0"/>
<evidence type="ECO:0000256" key="2">
    <source>
        <dbReference type="ARBA" id="ARBA00023157"/>
    </source>
</evidence>
<dbReference type="InterPro" id="IPR003598">
    <property type="entry name" value="Ig_sub2"/>
</dbReference>
<keyword evidence="1" id="KW-0732">Signal</keyword>
<feature type="domain" description="Ig-like" evidence="6">
    <location>
        <begin position="232"/>
        <end position="317"/>
    </location>
</feature>
<feature type="domain" description="Ig-like" evidence="6">
    <location>
        <begin position="35"/>
        <end position="121"/>
    </location>
</feature>
<keyword evidence="2" id="KW-1015">Disulfide bond</keyword>
<evidence type="ECO:0000313" key="7">
    <source>
        <dbReference type="EMBL" id="KAK3583519.1"/>
    </source>
</evidence>
<evidence type="ECO:0000259" key="6">
    <source>
        <dbReference type="PROSITE" id="PS50835"/>
    </source>
</evidence>
<dbReference type="InterPro" id="IPR013783">
    <property type="entry name" value="Ig-like_fold"/>
</dbReference>
<dbReference type="InterPro" id="IPR007110">
    <property type="entry name" value="Ig-like_dom"/>
</dbReference>
<feature type="transmembrane region" description="Helical" evidence="5">
    <location>
        <begin position="7"/>
        <end position="26"/>
    </location>
</feature>
<reference evidence="7" key="1">
    <citation type="journal article" date="2021" name="Genome Biol. Evol.">
        <title>A High-Quality Reference Genome for a Parasitic Bivalve with Doubly Uniparental Inheritance (Bivalvia: Unionida).</title>
        <authorList>
            <person name="Smith C.H."/>
        </authorList>
    </citation>
    <scope>NUCLEOTIDE SEQUENCE</scope>
    <source>
        <strain evidence="7">CHS0354</strain>
    </source>
</reference>
<evidence type="ECO:0000256" key="1">
    <source>
        <dbReference type="ARBA" id="ARBA00022729"/>
    </source>
</evidence>
<feature type="transmembrane region" description="Helical" evidence="5">
    <location>
        <begin position="335"/>
        <end position="357"/>
    </location>
</feature>
<name>A0AAE0S1T0_9BIVA</name>
<dbReference type="CDD" id="cd00096">
    <property type="entry name" value="Ig"/>
    <property type="match status" value="1"/>
</dbReference>
<dbReference type="PANTHER" id="PTHR44337:SF20">
    <property type="entry name" value="CARCINOEMBRYONIC ANTIGEN-RELATED CELL ADHESION MOLECULE 5-RELATED"/>
    <property type="match status" value="1"/>
</dbReference>
<dbReference type="Pfam" id="PF13927">
    <property type="entry name" value="Ig_3"/>
    <property type="match status" value="1"/>
</dbReference>
<dbReference type="EMBL" id="JAEAOA010001560">
    <property type="protein sequence ID" value="KAK3583519.1"/>
    <property type="molecule type" value="Genomic_DNA"/>
</dbReference>
<feature type="domain" description="Ig-like" evidence="6">
    <location>
        <begin position="123"/>
        <end position="221"/>
    </location>
</feature>
<dbReference type="Proteomes" id="UP001195483">
    <property type="component" value="Unassembled WGS sequence"/>
</dbReference>
<gene>
    <name evidence="7" type="ORF">CHS0354_026105</name>
</gene>
<keyword evidence="5" id="KW-0812">Transmembrane</keyword>
<keyword evidence="5" id="KW-0472">Membrane</keyword>
<accession>A0AAE0S1T0</accession>
<dbReference type="InterPro" id="IPR003599">
    <property type="entry name" value="Ig_sub"/>
</dbReference>
<protein>
    <recommendedName>
        <fullName evidence="6">Ig-like domain-containing protein</fullName>
    </recommendedName>
</protein>
<organism evidence="7 8">
    <name type="scientific">Potamilus streckersoni</name>
    <dbReference type="NCBI Taxonomy" id="2493646"/>
    <lineage>
        <taxon>Eukaryota</taxon>
        <taxon>Metazoa</taxon>
        <taxon>Spiralia</taxon>
        <taxon>Lophotrochozoa</taxon>
        <taxon>Mollusca</taxon>
        <taxon>Bivalvia</taxon>
        <taxon>Autobranchia</taxon>
        <taxon>Heteroconchia</taxon>
        <taxon>Palaeoheterodonta</taxon>
        <taxon>Unionida</taxon>
        <taxon>Unionoidea</taxon>
        <taxon>Unionidae</taxon>
        <taxon>Ambleminae</taxon>
        <taxon>Lampsilini</taxon>
        <taxon>Potamilus</taxon>
    </lineage>
</organism>
<dbReference type="InterPro" id="IPR052598">
    <property type="entry name" value="IgSF_CEA-related"/>
</dbReference>
<evidence type="ECO:0000256" key="5">
    <source>
        <dbReference type="SAM" id="Phobius"/>
    </source>
</evidence>
<reference evidence="7" key="2">
    <citation type="journal article" date="2021" name="Genome Biol. Evol.">
        <title>Developing a high-quality reference genome for a parasitic bivalve with doubly uniparental inheritance (Bivalvia: Unionida).</title>
        <authorList>
            <person name="Smith C.H."/>
        </authorList>
    </citation>
    <scope>NUCLEOTIDE SEQUENCE</scope>
    <source>
        <strain evidence="7">CHS0354</strain>
        <tissue evidence="7">Mantle</tissue>
    </source>
</reference>
<evidence type="ECO:0000256" key="4">
    <source>
        <dbReference type="ARBA" id="ARBA00023319"/>
    </source>
</evidence>
<keyword evidence="8" id="KW-1185">Reference proteome</keyword>
<dbReference type="SMART" id="SM00408">
    <property type="entry name" value="IGc2"/>
    <property type="match status" value="1"/>
</dbReference>
<reference evidence="7" key="3">
    <citation type="submission" date="2023-05" db="EMBL/GenBank/DDBJ databases">
        <authorList>
            <person name="Smith C.H."/>
        </authorList>
    </citation>
    <scope>NUCLEOTIDE SEQUENCE</scope>
    <source>
        <strain evidence="7">CHS0354</strain>
        <tissue evidence="7">Mantle</tissue>
    </source>
</reference>
<dbReference type="InterPro" id="IPR036179">
    <property type="entry name" value="Ig-like_dom_sf"/>
</dbReference>
<dbReference type="PROSITE" id="PS50835">
    <property type="entry name" value="IG_LIKE"/>
    <property type="match status" value="3"/>
</dbReference>
<dbReference type="SMART" id="SM00409">
    <property type="entry name" value="IG"/>
    <property type="match status" value="3"/>
</dbReference>
<evidence type="ECO:0000256" key="3">
    <source>
        <dbReference type="ARBA" id="ARBA00023180"/>
    </source>
</evidence>
<sequence>MGHILRLIFLKILSIYLLNNMFIFIAKGSDLYLFPSPIGGELLLSVGSNLTLECIYNSSELMSKDLVFTRDGMPLDSGFKVSHLGKIDGSSKAILVHKTNVSCSDGGTYQCTMHTLSKTINVTIVKVTTKDYTVSELNKYGSLSCHPEICSPSNAMSSSEEYQFHVTWKFKGQEITSNDALYLFPKADELLITSPVSDNYGIYTCMGKIHRRESQQSETLHWMTKAYLKGPPSLRKVDNERSVCLNDHVTLICEAAGFPPPILEWRKNGSDIDTNTTRIYVLSGGLYIQSFSKHDIGDYMCVAKSEEFSDTDRADIRVNLKDASDCVGDSNNLPVTWISVGVGGSVVLILIVITIIWKMKCKKRTNLNAEHDYSSINFKTKKQKKKKRHEPEALYDVVDVTSKRFEKDLNDGNI</sequence>
<evidence type="ECO:0000313" key="8">
    <source>
        <dbReference type="Proteomes" id="UP001195483"/>
    </source>
</evidence>
<dbReference type="PANTHER" id="PTHR44337">
    <property type="entry name" value="CARCINOEMBRYONIC ANTIGEN-RELATED CELL ADHESION MOLECULE 8"/>
    <property type="match status" value="1"/>
</dbReference>
<proteinExistence type="predicted"/>
<comment type="caution">
    <text evidence="7">The sequence shown here is derived from an EMBL/GenBank/DDBJ whole genome shotgun (WGS) entry which is preliminary data.</text>
</comment>